<reference evidence="5" key="1">
    <citation type="submission" date="2018-02" db="EMBL/GenBank/DDBJ databases">
        <authorList>
            <person name="Vasarhelyi B.M."/>
            <person name="Deshmukh S."/>
            <person name="Balint B."/>
            <person name="Kukolya J."/>
        </authorList>
    </citation>
    <scope>NUCLEOTIDE SEQUENCE</scope>
    <source>
        <strain evidence="5">KB22</strain>
    </source>
</reference>
<feature type="domain" description="Ketoreductase" evidence="4">
    <location>
        <begin position="2"/>
        <end position="190"/>
    </location>
</feature>
<accession>A0A928UXQ9</accession>
<evidence type="ECO:0000313" key="5">
    <source>
        <dbReference type="EMBL" id="MBE8713913.1"/>
    </source>
</evidence>
<comment type="similarity">
    <text evidence="1 3">Belongs to the short-chain dehydrogenases/reductases (SDR) family.</text>
</comment>
<dbReference type="RefSeq" id="WP_196934060.1">
    <property type="nucleotide sequence ID" value="NZ_MU158697.1"/>
</dbReference>
<comment type="caution">
    <text evidence="5">The sequence shown here is derived from an EMBL/GenBank/DDBJ whole genome shotgun (WGS) entry which is preliminary data.</text>
</comment>
<dbReference type="PANTHER" id="PTHR42879">
    <property type="entry name" value="3-OXOACYL-(ACYL-CARRIER-PROTEIN) REDUCTASE"/>
    <property type="match status" value="1"/>
</dbReference>
<dbReference type="InterPro" id="IPR057326">
    <property type="entry name" value="KR_dom"/>
</dbReference>
<dbReference type="Gene3D" id="3.40.50.720">
    <property type="entry name" value="NAD(P)-binding Rossmann-like Domain"/>
    <property type="match status" value="1"/>
</dbReference>
<dbReference type="EMBL" id="PRDK01000005">
    <property type="protein sequence ID" value="MBE8713913.1"/>
    <property type="molecule type" value="Genomic_DNA"/>
</dbReference>
<dbReference type="NCBIfam" id="NF004200">
    <property type="entry name" value="PRK05653.1-5"/>
    <property type="match status" value="1"/>
</dbReference>
<name>A0A928UXQ9_9SPHI</name>
<sequence>MKCALITGGSRGIGRAICLKLAQESDYHILINFQGNQVAAQETLAQVEALGKTAELIQFNVANSDDTQAALNAWVEQNPEAKVEVIVNNAGMAKDGLFMWMQKEDWQSVLDVSLNGFFNVTNFFIQKMLRNRYGRIINVVSVSGVKGTAGQTNYSAAKAGVIGATKALAQEVAKRNITVNAVAPGFIKTDMTAELDEKELVKMIPANRFGEAEEVADLVSFLASKKSGYITGEVININGGIYS</sequence>
<organism evidence="5 6">
    <name type="scientific">Sphingobacterium hungaricum</name>
    <dbReference type="NCBI Taxonomy" id="2082723"/>
    <lineage>
        <taxon>Bacteria</taxon>
        <taxon>Pseudomonadati</taxon>
        <taxon>Bacteroidota</taxon>
        <taxon>Sphingobacteriia</taxon>
        <taxon>Sphingobacteriales</taxon>
        <taxon>Sphingobacteriaceae</taxon>
        <taxon>Sphingobacterium</taxon>
    </lineage>
</organism>
<protein>
    <submittedName>
        <fullName evidence="5">3-oxoacyl-ACP reductase FabG</fullName>
    </submittedName>
</protein>
<dbReference type="GO" id="GO:0016491">
    <property type="term" value="F:oxidoreductase activity"/>
    <property type="evidence" value="ECO:0007669"/>
    <property type="project" value="UniProtKB-KW"/>
</dbReference>
<keyword evidence="2" id="KW-0560">Oxidoreductase</keyword>
<keyword evidence="6" id="KW-1185">Reference proteome</keyword>
<evidence type="ECO:0000256" key="3">
    <source>
        <dbReference type="RuleBase" id="RU000363"/>
    </source>
</evidence>
<dbReference type="FunFam" id="3.40.50.720:FF:000173">
    <property type="entry name" value="3-oxoacyl-[acyl-carrier protein] reductase"/>
    <property type="match status" value="1"/>
</dbReference>
<dbReference type="PRINTS" id="PR00081">
    <property type="entry name" value="GDHRDH"/>
</dbReference>
<evidence type="ECO:0000256" key="2">
    <source>
        <dbReference type="ARBA" id="ARBA00023002"/>
    </source>
</evidence>
<dbReference type="NCBIfam" id="NF009466">
    <property type="entry name" value="PRK12826.1-2"/>
    <property type="match status" value="1"/>
</dbReference>
<gene>
    <name evidence="5" type="ORF">C4F49_09500</name>
</gene>
<proteinExistence type="inferred from homology"/>
<dbReference type="SMART" id="SM00822">
    <property type="entry name" value="PKS_KR"/>
    <property type="match status" value="1"/>
</dbReference>
<dbReference type="SUPFAM" id="SSF51735">
    <property type="entry name" value="NAD(P)-binding Rossmann-fold domains"/>
    <property type="match status" value="1"/>
</dbReference>
<dbReference type="Pfam" id="PF00106">
    <property type="entry name" value="adh_short"/>
    <property type="match status" value="1"/>
</dbReference>
<evidence type="ECO:0000259" key="4">
    <source>
        <dbReference type="SMART" id="SM00822"/>
    </source>
</evidence>
<dbReference type="PANTHER" id="PTHR42879:SF2">
    <property type="entry name" value="3-OXOACYL-[ACYL-CARRIER-PROTEIN] REDUCTASE FABG"/>
    <property type="match status" value="1"/>
</dbReference>
<evidence type="ECO:0000256" key="1">
    <source>
        <dbReference type="ARBA" id="ARBA00006484"/>
    </source>
</evidence>
<evidence type="ECO:0000313" key="6">
    <source>
        <dbReference type="Proteomes" id="UP000616201"/>
    </source>
</evidence>
<dbReference type="InterPro" id="IPR002347">
    <property type="entry name" value="SDR_fam"/>
</dbReference>
<dbReference type="InterPro" id="IPR036291">
    <property type="entry name" value="NAD(P)-bd_dom_sf"/>
</dbReference>
<dbReference type="PRINTS" id="PR00080">
    <property type="entry name" value="SDRFAMILY"/>
</dbReference>
<dbReference type="InterPro" id="IPR050259">
    <property type="entry name" value="SDR"/>
</dbReference>
<dbReference type="Proteomes" id="UP000616201">
    <property type="component" value="Unassembled WGS sequence"/>
</dbReference>
<dbReference type="AlphaFoldDB" id="A0A928UXQ9"/>